<dbReference type="Proteomes" id="UP000504606">
    <property type="component" value="Unplaced"/>
</dbReference>
<dbReference type="AlphaFoldDB" id="A0A6J1SF76"/>
<gene>
    <name evidence="3" type="primary">LOC113207490</name>
</gene>
<keyword evidence="2" id="KW-1185">Reference proteome</keyword>
<feature type="compositionally biased region" description="Acidic residues" evidence="1">
    <location>
        <begin position="284"/>
        <end position="293"/>
    </location>
</feature>
<reference evidence="3" key="1">
    <citation type="submission" date="2025-08" db="UniProtKB">
        <authorList>
            <consortium name="RefSeq"/>
        </authorList>
    </citation>
    <scope>IDENTIFICATION</scope>
    <source>
        <tissue evidence="3">Whole organism</tissue>
    </source>
</reference>
<dbReference type="KEGG" id="foc:113207490"/>
<feature type="region of interest" description="Disordered" evidence="1">
    <location>
        <begin position="272"/>
        <end position="298"/>
    </location>
</feature>
<accession>A0A6J1SF76</accession>
<evidence type="ECO:0000313" key="3">
    <source>
        <dbReference type="RefSeq" id="XP_026279859.2"/>
    </source>
</evidence>
<dbReference type="GeneID" id="113207490"/>
<organism evidence="2 3">
    <name type="scientific">Frankliniella occidentalis</name>
    <name type="common">Western flower thrips</name>
    <name type="synonym">Euthrips occidentalis</name>
    <dbReference type="NCBI Taxonomy" id="133901"/>
    <lineage>
        <taxon>Eukaryota</taxon>
        <taxon>Metazoa</taxon>
        <taxon>Ecdysozoa</taxon>
        <taxon>Arthropoda</taxon>
        <taxon>Hexapoda</taxon>
        <taxon>Insecta</taxon>
        <taxon>Pterygota</taxon>
        <taxon>Neoptera</taxon>
        <taxon>Paraneoptera</taxon>
        <taxon>Thysanoptera</taxon>
        <taxon>Terebrantia</taxon>
        <taxon>Thripoidea</taxon>
        <taxon>Thripidae</taxon>
        <taxon>Frankliniella</taxon>
    </lineage>
</organism>
<evidence type="ECO:0000256" key="1">
    <source>
        <dbReference type="SAM" id="MobiDB-lite"/>
    </source>
</evidence>
<dbReference type="OrthoDB" id="10486435at2759"/>
<proteinExistence type="predicted"/>
<sequence>MWEEHALRVEDMDSKQDPLAQSKWAAQDLCRKTLDDLNHLVKAELRCKPRYLHPAAGRGPSPQMRAERSLARRERAFSTVRFMMRRLHDAVRTRQWRDAEPVGERLTSFLERLPCTIFPDRLDALARVLDCRALAARKRKNSKLAISIQKRRCTLAVDHGMAALYARALDEVALLLFSVADYPLAETSWCERLARLQQAQQQLQGEDAEGEAPRQAQEEKVQVLFQLARTCFVQGFLRMAGPKASKQGVGRKDHRRELQQFSVGLGQTLSDLALRSDTDTDAGGAEDEVEDEQDPYKSEWEDTCRWRLDLLNYDLGDDEDMDLDGVEMGPVELKPNSLEACLRMIMLEMDTEDPVGEYGHLLAIERYPDMEDAGRKYPLMPADFNIEDNVMNKEYEVFERRFRDACQFFVCEITGKSPDSPTAPAQPSSAATAEPAAEAPVEPEPEPSRLPSVTEDTEARAEEPQEPPPSDS</sequence>
<feature type="compositionally biased region" description="Low complexity" evidence="1">
    <location>
        <begin position="417"/>
        <end position="440"/>
    </location>
</feature>
<dbReference type="RefSeq" id="XP_026279859.2">
    <property type="nucleotide sequence ID" value="XM_026424074.2"/>
</dbReference>
<feature type="region of interest" description="Disordered" evidence="1">
    <location>
        <begin position="416"/>
        <end position="472"/>
    </location>
</feature>
<protein>
    <submittedName>
        <fullName evidence="3">Uncharacterized protein LOC113207490</fullName>
    </submittedName>
</protein>
<evidence type="ECO:0000313" key="2">
    <source>
        <dbReference type="Proteomes" id="UP000504606"/>
    </source>
</evidence>
<name>A0A6J1SF76_FRAOC</name>